<dbReference type="RefSeq" id="WP_007624839.1">
    <property type="nucleotide sequence ID" value="NZ_BANX01000038.1"/>
</dbReference>
<dbReference type="CDD" id="cd04301">
    <property type="entry name" value="NAT_SF"/>
    <property type="match status" value="1"/>
</dbReference>
<protein>
    <recommendedName>
        <fullName evidence="1">N-acetyltransferase domain-containing protein</fullName>
    </recommendedName>
</protein>
<dbReference type="PROSITE" id="PS51186">
    <property type="entry name" value="GNAT"/>
    <property type="match status" value="1"/>
</dbReference>
<evidence type="ECO:0000313" key="3">
    <source>
        <dbReference type="Proteomes" id="UP000011666"/>
    </source>
</evidence>
<dbReference type="Proteomes" id="UP000011666">
    <property type="component" value="Unassembled WGS sequence"/>
</dbReference>
<gene>
    <name evidence="2" type="ORF">GS4_38_00430</name>
</gene>
<comment type="caution">
    <text evidence="2">The sequence shown here is derived from an EMBL/GenBank/DDBJ whole genome shotgun (WGS) entry which is preliminary data.</text>
</comment>
<evidence type="ECO:0000313" key="2">
    <source>
        <dbReference type="EMBL" id="GAC70637.1"/>
    </source>
</evidence>
<keyword evidence="3" id="KW-1185">Reference proteome</keyword>
<dbReference type="InterPro" id="IPR016181">
    <property type="entry name" value="Acyl_CoA_acyltransferase"/>
</dbReference>
<name>M0QS11_9ACTN</name>
<accession>M0QS11</accession>
<dbReference type="GO" id="GO:0016747">
    <property type="term" value="F:acyltransferase activity, transferring groups other than amino-acyl groups"/>
    <property type="evidence" value="ECO:0007669"/>
    <property type="project" value="InterPro"/>
</dbReference>
<proteinExistence type="predicted"/>
<evidence type="ECO:0000259" key="1">
    <source>
        <dbReference type="PROSITE" id="PS51186"/>
    </source>
</evidence>
<dbReference type="SUPFAM" id="SSF55729">
    <property type="entry name" value="Acyl-CoA N-acyltransferases (Nat)"/>
    <property type="match status" value="1"/>
</dbReference>
<feature type="domain" description="N-acetyltransferase" evidence="1">
    <location>
        <begin position="14"/>
        <end position="165"/>
    </location>
</feature>
<dbReference type="AlphaFoldDB" id="M0QS11"/>
<dbReference type="EMBL" id="BANX01000038">
    <property type="protein sequence ID" value="GAC70637.1"/>
    <property type="molecule type" value="Genomic_DNA"/>
</dbReference>
<dbReference type="InterPro" id="IPR000182">
    <property type="entry name" value="GNAT_dom"/>
</dbReference>
<dbReference type="Pfam" id="PF00583">
    <property type="entry name" value="Acetyltransf_1"/>
    <property type="match status" value="1"/>
</dbReference>
<dbReference type="eggNOG" id="COG0456">
    <property type="taxonomic scope" value="Bacteria"/>
</dbReference>
<reference evidence="2 3" key="1">
    <citation type="submission" date="2013-01" db="EMBL/GenBank/DDBJ databases">
        <title>Whole genome shotgun sequence of Gordonia soli NBRC 108243.</title>
        <authorList>
            <person name="Isaki-Nakamura S."/>
            <person name="Hosoyama A."/>
            <person name="Tsuchikane K."/>
            <person name="Ando Y."/>
            <person name="Baba S."/>
            <person name="Ohji S."/>
            <person name="Hamada M."/>
            <person name="Tamura T."/>
            <person name="Yamazoe A."/>
            <person name="Yamazaki S."/>
            <person name="Fujita N."/>
        </authorList>
    </citation>
    <scope>NUCLEOTIDE SEQUENCE [LARGE SCALE GENOMIC DNA]</scope>
    <source>
        <strain evidence="2 3">NBRC 108243</strain>
    </source>
</reference>
<organism evidence="2 3">
    <name type="scientific">Gordonia soli NBRC 108243</name>
    <dbReference type="NCBI Taxonomy" id="1223545"/>
    <lineage>
        <taxon>Bacteria</taxon>
        <taxon>Bacillati</taxon>
        <taxon>Actinomycetota</taxon>
        <taxon>Actinomycetes</taxon>
        <taxon>Mycobacteriales</taxon>
        <taxon>Gordoniaceae</taxon>
        <taxon>Gordonia</taxon>
    </lineage>
</organism>
<dbReference type="Gene3D" id="3.40.630.30">
    <property type="match status" value="1"/>
</dbReference>
<dbReference type="STRING" id="1223545.GS4_38_00430"/>
<sequence length="165" mass="17858">MIADDALVQVLPGSVTARYTPDDLAELVVLQRCCWVQEALANDTLDIPALHETIAEVGDWAQAWTTLTVRLGHRLVAAVRGRAMHDSEWEIGRLMVAPDLAGRGVGSVLLGVVESLAPDTTERFTLFTGAQSSRNIRMYERAGYLLAESSPDGSVGVVNLQKSAR</sequence>